<evidence type="ECO:0008006" key="4">
    <source>
        <dbReference type="Google" id="ProtNLM"/>
    </source>
</evidence>
<dbReference type="Proteomes" id="UP000198403">
    <property type="component" value="Unassembled WGS sequence"/>
</dbReference>
<name>A0A238ZBW9_9ACTN</name>
<dbReference type="OrthoDB" id="8030822at2"/>
<accession>A0A238ZBW9</accession>
<keyword evidence="1" id="KW-0732">Signal</keyword>
<feature type="chain" id="PRO_5039693012" description="Alpha amylase inhibitor" evidence="1">
    <location>
        <begin position="25"/>
        <end position="112"/>
    </location>
</feature>
<gene>
    <name evidence="2" type="ORF">SAMN06272737_1276</name>
</gene>
<sequence>MNRIATSAAVAGTALIITAAPAAAASIPVPVIGDLTARTTDTTIDCAVPNHVECRVSDPDGIRRVVVTGTTGTVLVDEGFPCVSPVTVGWDSAYPSRTFKVQDCSGPWIRMR</sequence>
<dbReference type="AlphaFoldDB" id="A0A238ZBW9"/>
<dbReference type="EMBL" id="FZNO01000027">
    <property type="protein sequence ID" value="SNR80569.1"/>
    <property type="molecule type" value="Genomic_DNA"/>
</dbReference>
<feature type="signal peptide" evidence="1">
    <location>
        <begin position="1"/>
        <end position="24"/>
    </location>
</feature>
<organism evidence="2 3">
    <name type="scientific">Blastococcus mobilis</name>
    <dbReference type="NCBI Taxonomy" id="1938746"/>
    <lineage>
        <taxon>Bacteria</taxon>
        <taxon>Bacillati</taxon>
        <taxon>Actinomycetota</taxon>
        <taxon>Actinomycetes</taxon>
        <taxon>Geodermatophilales</taxon>
        <taxon>Geodermatophilaceae</taxon>
        <taxon>Blastococcus</taxon>
    </lineage>
</organism>
<dbReference type="RefSeq" id="WP_089338285.1">
    <property type="nucleotide sequence ID" value="NZ_FZNO01000027.1"/>
</dbReference>
<evidence type="ECO:0000256" key="1">
    <source>
        <dbReference type="SAM" id="SignalP"/>
    </source>
</evidence>
<evidence type="ECO:0000313" key="2">
    <source>
        <dbReference type="EMBL" id="SNR80569.1"/>
    </source>
</evidence>
<evidence type="ECO:0000313" key="3">
    <source>
        <dbReference type="Proteomes" id="UP000198403"/>
    </source>
</evidence>
<reference evidence="2 3" key="1">
    <citation type="submission" date="2017-06" db="EMBL/GenBank/DDBJ databases">
        <authorList>
            <person name="Kim H.J."/>
            <person name="Triplett B.A."/>
        </authorList>
    </citation>
    <scope>NUCLEOTIDE SEQUENCE [LARGE SCALE GENOMIC DNA]</scope>
    <source>
        <strain evidence="2 3">DSM 44272</strain>
    </source>
</reference>
<keyword evidence="3" id="KW-1185">Reference proteome</keyword>
<proteinExistence type="predicted"/>
<protein>
    <recommendedName>
        <fullName evidence="4">Alpha amylase inhibitor</fullName>
    </recommendedName>
</protein>